<keyword evidence="4 9" id="KW-0812">Transmembrane</keyword>
<dbReference type="GO" id="GO:0015421">
    <property type="term" value="F:ABC-type oligopeptide transporter activity"/>
    <property type="evidence" value="ECO:0007669"/>
    <property type="project" value="TreeGrafter"/>
</dbReference>
<feature type="transmembrane region" description="Helical" evidence="9">
    <location>
        <begin position="65"/>
        <end position="86"/>
    </location>
</feature>
<dbReference type="Proteomes" id="UP000637695">
    <property type="component" value="Unassembled WGS sequence"/>
</dbReference>
<name>A0A917K5K4_9BACL</name>
<feature type="transmembrane region" description="Helical" evidence="9">
    <location>
        <begin position="251"/>
        <end position="276"/>
    </location>
</feature>
<dbReference type="EMBL" id="BMOY01000009">
    <property type="protein sequence ID" value="GGJ01653.1"/>
    <property type="molecule type" value="Genomic_DNA"/>
</dbReference>
<feature type="transmembrane region" description="Helical" evidence="9">
    <location>
        <begin position="282"/>
        <end position="306"/>
    </location>
</feature>
<dbReference type="InterPro" id="IPR027417">
    <property type="entry name" value="P-loop_NTPase"/>
</dbReference>
<dbReference type="PROSITE" id="PS00211">
    <property type="entry name" value="ABC_TRANSPORTER_1"/>
    <property type="match status" value="1"/>
</dbReference>
<comment type="caution">
    <text evidence="12">The sequence shown here is derived from an EMBL/GenBank/DDBJ whole genome shotgun (WGS) entry which is preliminary data.</text>
</comment>
<dbReference type="GO" id="GO:0005886">
    <property type="term" value="C:plasma membrane"/>
    <property type="evidence" value="ECO:0007669"/>
    <property type="project" value="UniProtKB-SubCell"/>
</dbReference>
<evidence type="ECO:0000256" key="5">
    <source>
        <dbReference type="ARBA" id="ARBA00022741"/>
    </source>
</evidence>
<dbReference type="AlphaFoldDB" id="A0A917K5K4"/>
<feature type="domain" description="ABC transporter" evidence="10">
    <location>
        <begin position="365"/>
        <end position="601"/>
    </location>
</feature>
<dbReference type="FunFam" id="3.40.50.300:FF:000221">
    <property type="entry name" value="Multidrug ABC transporter ATP-binding protein"/>
    <property type="match status" value="1"/>
</dbReference>
<dbReference type="InterPro" id="IPR003593">
    <property type="entry name" value="AAA+_ATPase"/>
</dbReference>
<sequence length="619" mass="67894">MAEDQNPSVSNTRVLLRLLQWAGPYRWHYALLGLLAFLVAALYIVDLQIIRLMVNALLQGHRARLLRLLLWGLGLVAVVNLLTLGADVLKAWVGVKATERLQREMFARALAAPLRNLHALHSADLYNRIQDSAATAQSAISQHLAAIVRNFAQAVFAVTYLLLLNPVLALGCIAMGIGLPLAVAPGMKRLGVLYWQRQVALTKEQAAVQESVQAAEFLLGQGLAERAVERYMTRSGERLRRHRRVAWGEGFAYRSWPLIFLVGFIYTLGVGGWMVARHWLDVGAVIASMLTFANLTNPMMSFAMIWPQFMNALVQARRAFAIVDLPAEHAAQDAGPPGAPQASAASVSPALRITPIPRAWAERDIMFDRVSFRYRPDQEQPVLDAVSLCIPAGRTTALVGPSGSGKSTLVQLLMRLYDPDTGRILVGDWNLAEWDPRAWRLLLGYVPQDALLLSGTLYDNILVAKPDATREEVWRAAELARVDEFAARLPQGFDTPVGERGMLLSGGQRQRLALARALLRDPPILLLDEPTSALDSENEALVQAALERSARGRTTLLIAHRLTTVRGAHQIVCMAQGRIVETGRHEELLARRGLYWSLYTGGDADAGAAPAAQAAAESS</sequence>
<keyword evidence="13" id="KW-1185">Reference proteome</keyword>
<evidence type="ECO:0000313" key="12">
    <source>
        <dbReference type="EMBL" id="GGJ01653.1"/>
    </source>
</evidence>
<dbReference type="PANTHER" id="PTHR43394:SF1">
    <property type="entry name" value="ATP-BINDING CASSETTE SUB-FAMILY B MEMBER 10, MITOCHONDRIAL"/>
    <property type="match status" value="1"/>
</dbReference>
<feature type="domain" description="ABC transmembrane type-1" evidence="11">
    <location>
        <begin position="30"/>
        <end position="311"/>
    </location>
</feature>
<keyword evidence="7 9" id="KW-1133">Transmembrane helix</keyword>
<evidence type="ECO:0000256" key="7">
    <source>
        <dbReference type="ARBA" id="ARBA00022989"/>
    </source>
</evidence>
<evidence type="ECO:0000256" key="3">
    <source>
        <dbReference type="ARBA" id="ARBA00022475"/>
    </source>
</evidence>
<evidence type="ECO:0000256" key="2">
    <source>
        <dbReference type="ARBA" id="ARBA00022448"/>
    </source>
</evidence>
<evidence type="ECO:0000256" key="9">
    <source>
        <dbReference type="SAM" id="Phobius"/>
    </source>
</evidence>
<evidence type="ECO:0000256" key="6">
    <source>
        <dbReference type="ARBA" id="ARBA00022840"/>
    </source>
</evidence>
<comment type="subcellular location">
    <subcellularLocation>
        <location evidence="1">Cell membrane</location>
        <topology evidence="1">Multi-pass membrane protein</topology>
    </subcellularLocation>
</comment>
<dbReference type="RefSeq" id="WP_188881356.1">
    <property type="nucleotide sequence ID" value="NZ_BMOY01000009.1"/>
</dbReference>
<dbReference type="PANTHER" id="PTHR43394">
    <property type="entry name" value="ATP-DEPENDENT PERMEASE MDL1, MITOCHONDRIAL"/>
    <property type="match status" value="1"/>
</dbReference>
<dbReference type="InterPro" id="IPR017871">
    <property type="entry name" value="ABC_transporter-like_CS"/>
</dbReference>
<evidence type="ECO:0000256" key="1">
    <source>
        <dbReference type="ARBA" id="ARBA00004651"/>
    </source>
</evidence>
<evidence type="ECO:0000259" key="10">
    <source>
        <dbReference type="PROSITE" id="PS50893"/>
    </source>
</evidence>
<reference evidence="12" key="2">
    <citation type="submission" date="2020-09" db="EMBL/GenBank/DDBJ databases">
        <authorList>
            <person name="Sun Q."/>
            <person name="Ohkuma M."/>
        </authorList>
    </citation>
    <scope>NUCLEOTIDE SEQUENCE</scope>
    <source>
        <strain evidence="12">JCM 18487</strain>
    </source>
</reference>
<dbReference type="InterPro" id="IPR003439">
    <property type="entry name" value="ABC_transporter-like_ATP-bd"/>
</dbReference>
<evidence type="ECO:0000313" key="13">
    <source>
        <dbReference type="Proteomes" id="UP000637695"/>
    </source>
</evidence>
<keyword evidence="5" id="KW-0547">Nucleotide-binding</keyword>
<dbReference type="Pfam" id="PF00005">
    <property type="entry name" value="ABC_tran"/>
    <property type="match status" value="1"/>
</dbReference>
<keyword evidence="3" id="KW-1003">Cell membrane</keyword>
<feature type="transmembrane region" description="Helical" evidence="9">
    <location>
        <begin position="27"/>
        <end position="45"/>
    </location>
</feature>
<dbReference type="Gene3D" id="3.40.50.300">
    <property type="entry name" value="P-loop containing nucleotide triphosphate hydrolases"/>
    <property type="match status" value="1"/>
</dbReference>
<dbReference type="GO" id="GO:0016887">
    <property type="term" value="F:ATP hydrolysis activity"/>
    <property type="evidence" value="ECO:0007669"/>
    <property type="project" value="InterPro"/>
</dbReference>
<dbReference type="PROSITE" id="PS50893">
    <property type="entry name" value="ABC_TRANSPORTER_2"/>
    <property type="match status" value="1"/>
</dbReference>
<dbReference type="SMART" id="SM00382">
    <property type="entry name" value="AAA"/>
    <property type="match status" value="1"/>
</dbReference>
<dbReference type="PROSITE" id="PS50929">
    <property type="entry name" value="ABC_TM1F"/>
    <property type="match status" value="1"/>
</dbReference>
<dbReference type="InterPro" id="IPR039421">
    <property type="entry name" value="Type_1_exporter"/>
</dbReference>
<dbReference type="SUPFAM" id="SSF52540">
    <property type="entry name" value="P-loop containing nucleoside triphosphate hydrolases"/>
    <property type="match status" value="1"/>
</dbReference>
<accession>A0A917K5K4</accession>
<proteinExistence type="predicted"/>
<keyword evidence="8 9" id="KW-0472">Membrane</keyword>
<dbReference type="GO" id="GO:0005524">
    <property type="term" value="F:ATP binding"/>
    <property type="evidence" value="ECO:0007669"/>
    <property type="project" value="UniProtKB-KW"/>
</dbReference>
<evidence type="ECO:0000259" key="11">
    <source>
        <dbReference type="PROSITE" id="PS50929"/>
    </source>
</evidence>
<keyword evidence="6" id="KW-0067">ATP-binding</keyword>
<gene>
    <name evidence="12" type="ORF">GCM10010885_08560</name>
</gene>
<dbReference type="SUPFAM" id="SSF90123">
    <property type="entry name" value="ABC transporter transmembrane region"/>
    <property type="match status" value="1"/>
</dbReference>
<dbReference type="InterPro" id="IPR036640">
    <property type="entry name" value="ABC1_TM_sf"/>
</dbReference>
<keyword evidence="2" id="KW-0813">Transport</keyword>
<dbReference type="Gene3D" id="1.20.1560.10">
    <property type="entry name" value="ABC transporter type 1, transmembrane domain"/>
    <property type="match status" value="1"/>
</dbReference>
<protein>
    <submittedName>
        <fullName evidence="12">ABC transporter</fullName>
    </submittedName>
</protein>
<dbReference type="Pfam" id="PF00664">
    <property type="entry name" value="ABC_membrane"/>
    <property type="match status" value="1"/>
</dbReference>
<reference evidence="12" key="1">
    <citation type="journal article" date="2014" name="Int. J. Syst. Evol. Microbiol.">
        <title>Complete genome sequence of Corynebacterium casei LMG S-19264T (=DSM 44701T), isolated from a smear-ripened cheese.</title>
        <authorList>
            <consortium name="US DOE Joint Genome Institute (JGI-PGF)"/>
            <person name="Walter F."/>
            <person name="Albersmeier A."/>
            <person name="Kalinowski J."/>
            <person name="Ruckert C."/>
        </authorList>
    </citation>
    <scope>NUCLEOTIDE SEQUENCE</scope>
    <source>
        <strain evidence="12">JCM 18487</strain>
    </source>
</reference>
<feature type="transmembrane region" description="Helical" evidence="9">
    <location>
        <begin position="160"/>
        <end position="183"/>
    </location>
</feature>
<organism evidence="12 13">
    <name type="scientific">Alicyclobacillus cellulosilyticus</name>
    <dbReference type="NCBI Taxonomy" id="1003997"/>
    <lineage>
        <taxon>Bacteria</taxon>
        <taxon>Bacillati</taxon>
        <taxon>Bacillota</taxon>
        <taxon>Bacilli</taxon>
        <taxon>Bacillales</taxon>
        <taxon>Alicyclobacillaceae</taxon>
        <taxon>Alicyclobacillus</taxon>
    </lineage>
</organism>
<evidence type="ECO:0000256" key="8">
    <source>
        <dbReference type="ARBA" id="ARBA00023136"/>
    </source>
</evidence>
<evidence type="ECO:0000256" key="4">
    <source>
        <dbReference type="ARBA" id="ARBA00022692"/>
    </source>
</evidence>
<dbReference type="InterPro" id="IPR011527">
    <property type="entry name" value="ABC1_TM_dom"/>
</dbReference>